<dbReference type="FunFam" id="3.40.50.2300:FF:000001">
    <property type="entry name" value="DNA-binding response regulator PhoB"/>
    <property type="match status" value="1"/>
</dbReference>
<name>A0AAN0SGA7_9VIBR</name>
<dbReference type="SMART" id="SM00448">
    <property type="entry name" value="REC"/>
    <property type="match status" value="1"/>
</dbReference>
<dbReference type="GO" id="GO:0000156">
    <property type="term" value="F:phosphorelay response regulator activity"/>
    <property type="evidence" value="ECO:0007669"/>
    <property type="project" value="TreeGrafter"/>
</dbReference>
<dbReference type="InterPro" id="IPR001867">
    <property type="entry name" value="OmpR/PhoB-type_DNA-bd"/>
</dbReference>
<dbReference type="InterPro" id="IPR001789">
    <property type="entry name" value="Sig_transdc_resp-reg_receiver"/>
</dbReference>
<keyword evidence="2" id="KW-0902">Two-component regulatory system</keyword>
<accession>A0AAN0SGA7</accession>
<dbReference type="SMART" id="SM00862">
    <property type="entry name" value="Trans_reg_C"/>
    <property type="match status" value="1"/>
</dbReference>
<dbReference type="SUPFAM" id="SSF46894">
    <property type="entry name" value="C-terminal effector domain of the bipartite response regulators"/>
    <property type="match status" value="1"/>
</dbReference>
<evidence type="ECO:0000259" key="9">
    <source>
        <dbReference type="PROSITE" id="PS51755"/>
    </source>
</evidence>
<organism evidence="10 11">
    <name type="scientific">Vibrio coralliilyticus</name>
    <dbReference type="NCBI Taxonomy" id="190893"/>
    <lineage>
        <taxon>Bacteria</taxon>
        <taxon>Pseudomonadati</taxon>
        <taxon>Pseudomonadota</taxon>
        <taxon>Gammaproteobacteria</taxon>
        <taxon>Vibrionales</taxon>
        <taxon>Vibrionaceae</taxon>
        <taxon>Vibrio</taxon>
    </lineage>
</organism>
<dbReference type="PROSITE" id="PS50110">
    <property type="entry name" value="RESPONSE_REGULATORY"/>
    <property type="match status" value="1"/>
</dbReference>
<dbReference type="Proteomes" id="UP000030081">
    <property type="component" value="Chromosome 2"/>
</dbReference>
<dbReference type="InterPro" id="IPR036388">
    <property type="entry name" value="WH-like_DNA-bd_sf"/>
</dbReference>
<dbReference type="AlphaFoldDB" id="A0AAN0SGA7"/>
<feature type="modified residue" description="4-aspartylphosphate" evidence="6">
    <location>
        <position position="65"/>
    </location>
</feature>
<feature type="domain" description="Response regulatory" evidence="8">
    <location>
        <begin position="16"/>
        <end position="130"/>
    </location>
</feature>
<keyword evidence="11" id="KW-1185">Reference proteome</keyword>
<dbReference type="InterPro" id="IPR039420">
    <property type="entry name" value="WalR-like"/>
</dbReference>
<dbReference type="InterPro" id="IPR016032">
    <property type="entry name" value="Sig_transdc_resp-reg_C-effctor"/>
</dbReference>
<dbReference type="Gene3D" id="1.10.10.10">
    <property type="entry name" value="Winged helix-like DNA-binding domain superfamily/Winged helix DNA-binding domain"/>
    <property type="match status" value="1"/>
</dbReference>
<dbReference type="Pfam" id="PF00486">
    <property type="entry name" value="Trans_reg_C"/>
    <property type="match status" value="1"/>
</dbReference>
<dbReference type="GO" id="GO:0006355">
    <property type="term" value="P:regulation of DNA-templated transcription"/>
    <property type="evidence" value="ECO:0007669"/>
    <property type="project" value="InterPro"/>
</dbReference>
<dbReference type="GO" id="GO:0032993">
    <property type="term" value="C:protein-DNA complex"/>
    <property type="evidence" value="ECO:0007669"/>
    <property type="project" value="TreeGrafter"/>
</dbReference>
<keyword evidence="5" id="KW-0804">Transcription</keyword>
<dbReference type="CDD" id="cd00383">
    <property type="entry name" value="trans_reg_C"/>
    <property type="match status" value="1"/>
</dbReference>
<evidence type="ECO:0000256" key="6">
    <source>
        <dbReference type="PROSITE-ProRule" id="PRU00169"/>
    </source>
</evidence>
<gene>
    <name evidence="10" type="ORF">IX92_24200</name>
</gene>
<dbReference type="PANTHER" id="PTHR48111:SF22">
    <property type="entry name" value="REGULATOR OF RPOS"/>
    <property type="match status" value="1"/>
</dbReference>
<keyword evidence="3" id="KW-0805">Transcription regulation</keyword>
<dbReference type="InterPro" id="IPR011006">
    <property type="entry name" value="CheY-like_superfamily"/>
</dbReference>
<protein>
    <submittedName>
        <fullName evidence="10">Chemotaxis protein CheY</fullName>
    </submittedName>
</protein>
<sequence>MNETPSSELDMLVGSRILVVEDNEELQGILADFLEVKGAEVDFASNGLLGLNLALKHEFDAIILDVMMPKKDGMQVAKELRENGITTPILMLTALNGQQDLLAGFESGVDDFVSKPFQFPELEVRLISLIKRYKGNVTRTRLNYGDLSIEEKTHRVTRLDVELDLTPATYQILLMLVKAKGEVVSRDSLIQQLWGEDAPDKDILRSHIYLLRNALDKPFDYPMLVTVPKFGFKLVTDHVD</sequence>
<dbReference type="EMBL" id="CP009618">
    <property type="protein sequence ID" value="AIW22074.1"/>
    <property type="molecule type" value="Genomic_DNA"/>
</dbReference>
<evidence type="ECO:0000259" key="8">
    <source>
        <dbReference type="PROSITE" id="PS50110"/>
    </source>
</evidence>
<evidence type="ECO:0000256" key="7">
    <source>
        <dbReference type="PROSITE-ProRule" id="PRU01091"/>
    </source>
</evidence>
<evidence type="ECO:0000256" key="3">
    <source>
        <dbReference type="ARBA" id="ARBA00023015"/>
    </source>
</evidence>
<evidence type="ECO:0000313" key="10">
    <source>
        <dbReference type="EMBL" id="AIW22074.1"/>
    </source>
</evidence>
<proteinExistence type="predicted"/>
<dbReference type="CDD" id="cd17574">
    <property type="entry name" value="REC_OmpR"/>
    <property type="match status" value="1"/>
</dbReference>
<feature type="domain" description="OmpR/PhoB-type" evidence="9">
    <location>
        <begin position="139"/>
        <end position="236"/>
    </location>
</feature>
<feature type="DNA-binding region" description="OmpR/PhoB-type" evidence="7">
    <location>
        <begin position="139"/>
        <end position="236"/>
    </location>
</feature>
<keyword evidence="1 6" id="KW-0597">Phosphoprotein</keyword>
<dbReference type="Gene3D" id="3.40.50.2300">
    <property type="match status" value="1"/>
</dbReference>
<evidence type="ECO:0000313" key="11">
    <source>
        <dbReference type="Proteomes" id="UP000030081"/>
    </source>
</evidence>
<dbReference type="GO" id="GO:0005829">
    <property type="term" value="C:cytosol"/>
    <property type="evidence" value="ECO:0007669"/>
    <property type="project" value="TreeGrafter"/>
</dbReference>
<dbReference type="SUPFAM" id="SSF52172">
    <property type="entry name" value="CheY-like"/>
    <property type="match status" value="1"/>
</dbReference>
<dbReference type="Pfam" id="PF00072">
    <property type="entry name" value="Response_reg"/>
    <property type="match status" value="1"/>
</dbReference>
<reference evidence="10 11" key="1">
    <citation type="submission" date="2014-10" db="EMBL/GenBank/DDBJ databases">
        <title>The Complete Genome Sequence for the Shellfish Pathogen Vibrio coralliilyticus RE98 Isolated from a Shellfish Hatchery.</title>
        <authorList>
            <person name="Richards G.P."/>
            <person name="Bono J.L."/>
            <person name="Watson M.A."/>
            <person name="Needleman D.S."/>
        </authorList>
    </citation>
    <scope>NUCLEOTIDE SEQUENCE [LARGE SCALE GENOMIC DNA]</scope>
    <source>
        <strain evidence="10 11">RE98</strain>
    </source>
</reference>
<dbReference type="RefSeq" id="WP_043010913.1">
    <property type="nucleotide sequence ID" value="NZ_CP009618.1"/>
</dbReference>
<dbReference type="KEGG" id="vcy:IX92_24200"/>
<evidence type="ECO:0000256" key="5">
    <source>
        <dbReference type="ARBA" id="ARBA00023163"/>
    </source>
</evidence>
<evidence type="ECO:0000256" key="2">
    <source>
        <dbReference type="ARBA" id="ARBA00023012"/>
    </source>
</evidence>
<evidence type="ECO:0000256" key="1">
    <source>
        <dbReference type="ARBA" id="ARBA00022553"/>
    </source>
</evidence>
<dbReference type="PROSITE" id="PS51755">
    <property type="entry name" value="OMPR_PHOB"/>
    <property type="match status" value="1"/>
</dbReference>
<evidence type="ECO:0000256" key="4">
    <source>
        <dbReference type="ARBA" id="ARBA00023125"/>
    </source>
</evidence>
<dbReference type="PANTHER" id="PTHR48111">
    <property type="entry name" value="REGULATOR OF RPOS"/>
    <property type="match status" value="1"/>
</dbReference>
<keyword evidence="4 7" id="KW-0238">DNA-binding</keyword>
<dbReference type="GO" id="GO:0000976">
    <property type="term" value="F:transcription cis-regulatory region binding"/>
    <property type="evidence" value="ECO:0007669"/>
    <property type="project" value="TreeGrafter"/>
</dbReference>